<feature type="non-terminal residue" evidence="1">
    <location>
        <position position="44"/>
    </location>
</feature>
<protein>
    <submittedName>
        <fullName evidence="1">Bifunctional methylenetetrahydrofolate dehydrogenase/methenyltetrahydrofolate cyclohydrolase</fullName>
    </submittedName>
</protein>
<accession>A0ABU3EF80</accession>
<keyword evidence="2" id="KW-1185">Reference proteome</keyword>
<gene>
    <name evidence="1" type="ORF">RM190_13500</name>
</gene>
<sequence>MTAELIDGKGFATEVRKRVGAHVAELSGLGIVPGLAVVLVGEDP</sequence>
<dbReference type="EMBL" id="JAVRQI010000009">
    <property type="protein sequence ID" value="MDT1062888.1"/>
    <property type="molecule type" value="Genomic_DNA"/>
</dbReference>
<dbReference type="SUPFAM" id="SSF53223">
    <property type="entry name" value="Aminoacid dehydrogenase-like, N-terminal domain"/>
    <property type="match status" value="1"/>
</dbReference>
<evidence type="ECO:0000313" key="2">
    <source>
        <dbReference type="Proteomes" id="UP001251085"/>
    </source>
</evidence>
<dbReference type="Gene3D" id="3.40.50.10860">
    <property type="entry name" value="Leucine Dehydrogenase, chain A, domain 1"/>
    <property type="match status" value="1"/>
</dbReference>
<evidence type="ECO:0000313" key="1">
    <source>
        <dbReference type="EMBL" id="MDT1062888.1"/>
    </source>
</evidence>
<comment type="caution">
    <text evidence="1">The sequence shown here is derived from an EMBL/GenBank/DDBJ whole genome shotgun (WGS) entry which is preliminary data.</text>
</comment>
<dbReference type="Proteomes" id="UP001251085">
    <property type="component" value="Unassembled WGS sequence"/>
</dbReference>
<reference evidence="2" key="1">
    <citation type="submission" date="2023-07" db="EMBL/GenBank/DDBJ databases">
        <title>Characterization of two Paracoccaceae strains isolated from Phycosphere and proposal of Xinfangfangia lacusdiani sp. nov.</title>
        <authorList>
            <person name="Deng Y."/>
            <person name="Zhang Y.Q."/>
        </authorList>
    </citation>
    <scope>NUCLEOTIDE SEQUENCE [LARGE SCALE GENOMIC DNA]</scope>
    <source>
        <strain evidence="2">CPCC 101403</strain>
    </source>
</reference>
<proteinExistence type="predicted"/>
<organism evidence="1 2">
    <name type="scientific">Paracoccus broussonetiae</name>
    <dbReference type="NCBI Taxonomy" id="3075834"/>
    <lineage>
        <taxon>Bacteria</taxon>
        <taxon>Pseudomonadati</taxon>
        <taxon>Pseudomonadota</taxon>
        <taxon>Alphaproteobacteria</taxon>
        <taxon>Rhodobacterales</taxon>
        <taxon>Paracoccaceae</taxon>
        <taxon>Paracoccus</taxon>
    </lineage>
</organism>
<dbReference type="InterPro" id="IPR046346">
    <property type="entry name" value="Aminoacid_DH-like_N_sf"/>
</dbReference>
<name>A0ABU3EF80_9RHOB</name>